<dbReference type="EMBL" id="LAZR01007191">
    <property type="protein sequence ID" value="KKM86850.1"/>
    <property type="molecule type" value="Genomic_DNA"/>
</dbReference>
<accession>A0A0F9NDQ1</accession>
<reference evidence="1" key="1">
    <citation type="journal article" date="2015" name="Nature">
        <title>Complex archaea that bridge the gap between prokaryotes and eukaryotes.</title>
        <authorList>
            <person name="Spang A."/>
            <person name="Saw J.H."/>
            <person name="Jorgensen S.L."/>
            <person name="Zaremba-Niedzwiedzka K."/>
            <person name="Martijn J."/>
            <person name="Lind A.E."/>
            <person name="van Eijk R."/>
            <person name="Schleper C."/>
            <person name="Guy L."/>
            <person name="Ettema T.J."/>
        </authorList>
    </citation>
    <scope>NUCLEOTIDE SEQUENCE</scope>
</reference>
<protein>
    <submittedName>
        <fullName evidence="1">Uncharacterized protein</fullName>
    </submittedName>
</protein>
<organism evidence="1">
    <name type="scientific">marine sediment metagenome</name>
    <dbReference type="NCBI Taxonomy" id="412755"/>
    <lineage>
        <taxon>unclassified sequences</taxon>
        <taxon>metagenomes</taxon>
        <taxon>ecological metagenomes</taxon>
    </lineage>
</organism>
<sequence length="534" mass="58238">MAIIRRDQAVSTAGKSSFIYKFLILSDDDLEVFLTPAGQPANDDVDRLTLLGEYQVLGVGNDAGGTIELAVAAAANDIITIQGNRPAQPPANFQPGQLSAEELNNAIDGLSIQIEDIQTQICSQMVFYDASNVFNINLAQNKLPILDQNEAWIGGTNNSIIKVLLPDSAGAAVLRAQLIDQQAGIDGSRIVGYFNTVFSPNALSVHDALGRLDLKVLALEFPQTELQTNKNIILGGDFSTNPFQEGVSFIVPLNTRQYIAAGWIIDQLGTTLQVNTAKDPNVPIIVADNADFLYLNSLAIEITANQVTLLPADLLQLEQLIEGNVFRPLAQTDELSLSFWVYSALAGIYCVSLRNQGTGTPPVTTPDRFIVKEYTINAVNTWQEITLDFEKSPLAGGWDYETEVGLRVGFTLAAGADLETITTDTWLTGNEISTANQVNFMGEVVGSKIFFEDIRLSRKSSLPLPRRDTQEELEFDQRYFEKSYDVDVKPGTITQTGMRVDVAQSGGGTLHKGLQSDFAVKKRIIPGVIWFSPV</sequence>
<proteinExistence type="predicted"/>
<dbReference type="AlphaFoldDB" id="A0A0F9NDQ1"/>
<name>A0A0F9NDQ1_9ZZZZ</name>
<evidence type="ECO:0000313" key="1">
    <source>
        <dbReference type="EMBL" id="KKM86850.1"/>
    </source>
</evidence>
<comment type="caution">
    <text evidence="1">The sequence shown here is derived from an EMBL/GenBank/DDBJ whole genome shotgun (WGS) entry which is preliminary data.</text>
</comment>
<feature type="non-terminal residue" evidence="1">
    <location>
        <position position="534"/>
    </location>
</feature>
<gene>
    <name evidence="1" type="ORF">LCGC14_1274890</name>
</gene>